<reference evidence="4 5" key="1">
    <citation type="submission" date="2022-08" db="EMBL/GenBank/DDBJ databases">
        <title>Reclassification of Massilia species as members of the genera Telluria, Duganella, Pseudoduganella, Mokoshia gen. nov. and Zemynaea gen. nov. using orthogonal and non-orthogonal genome-based approaches.</title>
        <authorList>
            <person name="Bowman J.P."/>
        </authorList>
    </citation>
    <scope>NUCLEOTIDE SEQUENCE [LARGE SCALE GENOMIC DNA]</scope>
    <source>
        <strain evidence="4 5">JCM 31661</strain>
    </source>
</reference>
<accession>A0ABT2AKN1</accession>
<evidence type="ECO:0000256" key="2">
    <source>
        <dbReference type="SAM" id="SignalP"/>
    </source>
</evidence>
<dbReference type="InterPro" id="IPR003790">
    <property type="entry name" value="GHL10"/>
</dbReference>
<keyword evidence="1 2" id="KW-0732">Signal</keyword>
<dbReference type="Gene3D" id="2.60.40.10">
    <property type="entry name" value="Immunoglobulins"/>
    <property type="match status" value="2"/>
</dbReference>
<feature type="domain" description="Glycosyl hydrolase-like 10" evidence="3">
    <location>
        <begin position="32"/>
        <end position="352"/>
    </location>
</feature>
<dbReference type="Pfam" id="PF02638">
    <property type="entry name" value="GHL10"/>
    <property type="match status" value="1"/>
</dbReference>
<dbReference type="Proteomes" id="UP001206572">
    <property type="component" value="Unassembled WGS sequence"/>
</dbReference>
<evidence type="ECO:0000313" key="5">
    <source>
        <dbReference type="Proteomes" id="UP001206572"/>
    </source>
</evidence>
<gene>
    <name evidence="4" type="ORF">NX780_10480</name>
</gene>
<dbReference type="RefSeq" id="WP_258827813.1">
    <property type="nucleotide sequence ID" value="NZ_JANUHA010000006.1"/>
</dbReference>
<name>A0ABT2AKN1_9BURK</name>
<dbReference type="SUPFAM" id="SSF51445">
    <property type="entry name" value="(Trans)glycosidases"/>
    <property type="match status" value="1"/>
</dbReference>
<dbReference type="PANTHER" id="PTHR43405:SF1">
    <property type="entry name" value="GLYCOSYL HYDROLASE DIGH"/>
    <property type="match status" value="1"/>
</dbReference>
<organism evidence="4 5">
    <name type="scientific">Massilia agri</name>
    <dbReference type="NCBI Taxonomy" id="1886785"/>
    <lineage>
        <taxon>Bacteria</taxon>
        <taxon>Pseudomonadati</taxon>
        <taxon>Pseudomonadota</taxon>
        <taxon>Betaproteobacteria</taxon>
        <taxon>Burkholderiales</taxon>
        <taxon>Oxalobacteraceae</taxon>
        <taxon>Telluria group</taxon>
        <taxon>Massilia</taxon>
    </lineage>
</organism>
<dbReference type="PANTHER" id="PTHR43405">
    <property type="entry name" value="GLYCOSYL HYDROLASE DIGH"/>
    <property type="match status" value="1"/>
</dbReference>
<dbReference type="InterPro" id="IPR013783">
    <property type="entry name" value="Ig-like_fold"/>
</dbReference>
<feature type="chain" id="PRO_5046506577" evidence="2">
    <location>
        <begin position="21"/>
        <end position="734"/>
    </location>
</feature>
<comment type="caution">
    <text evidence="4">The sequence shown here is derived from an EMBL/GenBank/DDBJ whole genome shotgun (WGS) entry which is preliminary data.</text>
</comment>
<sequence>MKKLLLAAAAALLTASLAHAQNDPQAVSPKREMRGVWISTHLSLDWPNRTQTPSQQQAALRAILDHNKATGMNAAFLQVRSQADAMYPSEFEPWSYYLTNQQGSAPSPMWDPLAFAIGETRARGMEFHAWINPYRAVATVANESNPAQYAGNHISKTHPDWLLTVGTVKILNPGLPQVRDHVVNVIMDIVNRYDIDGIHFDDYFYPSGAILDDAAYDADPRGFPNTTAGRADWRRDNINMLIARVNEEIRAAKPWVKFGVSPSGIYRSSLDPAVGSPTSSGASQHYSSMFADTRKWIQQGWVDYLAPQVYWYIGQPGSDYQLLVPWWNDNAYERHMYIGLADYKMNTSGWTDPNQINRQIALNRASANIGGQIHFRHAFLQGDVLGYRSALKNSTYARPALLPVMSWKGMGTPATPGQLAASVIENNAVQLAWASAAESGDEFEKTRRYAIYRSAQREMDLDAPGTLLGVTDTATNAFTDATVAPGQYHYYTVTALNRLSAEGPRTNTVSNDFEAPVVRTRDVAVRLSGGTASITAADIDGGSSDNWGVESLAASRTTFSCADIGAQQVALSVTDKGGNVASGEATVRVEGHAPQPVVSVTRGAGEETGLPAGTIALGYGPQSVQLGASDAAGSSTYTWSPTAGLSTSTGPVTTFTATNPGSFTFAAQAASPEACFAQASSTVKVIDARCGNGDKVLVCHATGSAGNPSTQICVSPNAVQAHVRKGGTVGVCGA</sequence>
<evidence type="ECO:0000256" key="1">
    <source>
        <dbReference type="ARBA" id="ARBA00022729"/>
    </source>
</evidence>
<dbReference type="InterPro" id="IPR052177">
    <property type="entry name" value="Divisome_Glycosyl_Hydrolase"/>
</dbReference>
<dbReference type="Gene3D" id="3.20.20.80">
    <property type="entry name" value="Glycosidases"/>
    <property type="match status" value="1"/>
</dbReference>
<dbReference type="InterPro" id="IPR017853">
    <property type="entry name" value="GH"/>
</dbReference>
<proteinExistence type="predicted"/>
<evidence type="ECO:0000313" key="4">
    <source>
        <dbReference type="EMBL" id="MCS0596779.1"/>
    </source>
</evidence>
<evidence type="ECO:0000259" key="3">
    <source>
        <dbReference type="Pfam" id="PF02638"/>
    </source>
</evidence>
<dbReference type="EMBL" id="JANUHA010000006">
    <property type="protein sequence ID" value="MCS0596779.1"/>
    <property type="molecule type" value="Genomic_DNA"/>
</dbReference>
<protein>
    <submittedName>
        <fullName evidence="4">Family 10 glycosylhydrolase</fullName>
    </submittedName>
</protein>
<keyword evidence="5" id="KW-1185">Reference proteome</keyword>
<feature type="signal peptide" evidence="2">
    <location>
        <begin position="1"/>
        <end position="20"/>
    </location>
</feature>